<comment type="caution">
    <text evidence="1">The sequence shown here is derived from an EMBL/GenBank/DDBJ whole genome shotgun (WGS) entry which is preliminary data.</text>
</comment>
<gene>
    <name evidence="1" type="ORF">EKH79_05375</name>
</gene>
<reference evidence="1 2" key="1">
    <citation type="submission" date="2018-12" db="EMBL/GenBank/DDBJ databases">
        <title>Dyella dinghuensis sp. nov. DHOA06 and Dyella choica sp. nov. 4M-K27, isolated from forest soil.</title>
        <authorList>
            <person name="Qiu L.-H."/>
            <person name="Gao Z.-H."/>
        </authorList>
    </citation>
    <scope>NUCLEOTIDE SEQUENCE [LARGE SCALE GENOMIC DNA]</scope>
    <source>
        <strain evidence="1 2">DHOA06</strain>
    </source>
</reference>
<dbReference type="Proteomes" id="UP000267077">
    <property type="component" value="Unassembled WGS sequence"/>
</dbReference>
<organism evidence="1 2">
    <name type="scientific">Dyella dinghuensis</name>
    <dbReference type="NCBI Taxonomy" id="1920169"/>
    <lineage>
        <taxon>Bacteria</taxon>
        <taxon>Pseudomonadati</taxon>
        <taxon>Pseudomonadota</taxon>
        <taxon>Gammaproteobacteria</taxon>
        <taxon>Lysobacterales</taxon>
        <taxon>Rhodanobacteraceae</taxon>
        <taxon>Dyella</taxon>
    </lineage>
</organism>
<evidence type="ECO:0000313" key="2">
    <source>
        <dbReference type="Proteomes" id="UP000267077"/>
    </source>
</evidence>
<proteinExistence type="predicted"/>
<keyword evidence="2" id="KW-1185">Reference proteome</keyword>
<protein>
    <submittedName>
        <fullName evidence="1">Uncharacterized protein</fullName>
    </submittedName>
</protein>
<evidence type="ECO:0000313" key="1">
    <source>
        <dbReference type="EMBL" id="RUL66122.1"/>
    </source>
</evidence>
<name>A0A432LXV4_9GAMM</name>
<accession>A0A432LXV4</accession>
<sequence length="131" mass="14898">MSMSSSPLDVIERARVLTKSLVLTFEETIRRDGTLSEAQCQAMAQGIWQVTMAMESLRESTPLLFSHECHFNDALLDLCCLMGMLERGSDIGLDDYRHCAPILHVMGHTARMTWDTLQRIEQRMRLVRVAA</sequence>
<dbReference type="AlphaFoldDB" id="A0A432LXV4"/>
<dbReference type="RefSeq" id="WP_126672748.1">
    <property type="nucleotide sequence ID" value="NZ_RYZR01000003.1"/>
</dbReference>
<dbReference type="EMBL" id="RYZR01000003">
    <property type="protein sequence ID" value="RUL66122.1"/>
    <property type="molecule type" value="Genomic_DNA"/>
</dbReference>